<reference evidence="1 2" key="1">
    <citation type="submission" date="2022-07" db="EMBL/GenBank/DDBJ databases">
        <authorList>
            <person name="Xamxidin M."/>
            <person name="Wu M."/>
        </authorList>
    </citation>
    <scope>NUCLEOTIDE SEQUENCE [LARGE SCALE GENOMIC DNA]</scope>
    <source>
        <strain evidence="1 2">NBRC 111650</strain>
    </source>
</reference>
<accession>A0ABT1WH72</accession>
<gene>
    <name evidence="1" type="ORF">NQT62_10505</name>
</gene>
<protein>
    <submittedName>
        <fullName evidence="1">DUF1800 domain-containing protein</fullName>
    </submittedName>
</protein>
<comment type="caution">
    <text evidence="1">The sequence shown here is derived from an EMBL/GenBank/DDBJ whole genome shotgun (WGS) entry which is preliminary data.</text>
</comment>
<dbReference type="Pfam" id="PF08811">
    <property type="entry name" value="DUF1800"/>
    <property type="match status" value="1"/>
</dbReference>
<dbReference type="EMBL" id="JANIGO010000003">
    <property type="protein sequence ID" value="MCQ8896860.1"/>
    <property type="molecule type" value="Genomic_DNA"/>
</dbReference>
<dbReference type="PANTHER" id="PTHR43737">
    <property type="entry name" value="BLL7424 PROTEIN"/>
    <property type="match status" value="1"/>
</dbReference>
<evidence type="ECO:0000313" key="1">
    <source>
        <dbReference type="EMBL" id="MCQ8896860.1"/>
    </source>
</evidence>
<dbReference type="InterPro" id="IPR014917">
    <property type="entry name" value="DUF1800"/>
</dbReference>
<name>A0ABT1WH72_9BURK</name>
<keyword evidence="2" id="KW-1185">Reference proteome</keyword>
<dbReference type="PANTHER" id="PTHR43737:SF1">
    <property type="entry name" value="DUF1501 DOMAIN-CONTAINING PROTEIN"/>
    <property type="match status" value="1"/>
</dbReference>
<evidence type="ECO:0000313" key="2">
    <source>
        <dbReference type="Proteomes" id="UP001204142"/>
    </source>
</evidence>
<sequence>MTVELNEKPDSDSTEAPVLIPLTHQHWPLGLASAGGLLLSACGGEGTTSAAALASAGENAAPGAAPDTVPMTEAEASRFLGQAQMFAKPADISVLMKTGYGGWLNSQFSLPVQQTAWDWLIERGRADSSYMYNIDYADYFAWKELLSSEDTLRKRMALIWSEIMVVSLAGLSGEWQPFYMAGYWDLLNQHAFGNFRELLGAISRNPAMGKFLNIVGSAKADPITGRQPDENYAREVMQLFTVGLYQLNRDGTLKLDATGSPMETYSQQDVTELAKVFTGWNLDKTGNGPNNPAAMRNPLVVIDSKHSPDSIKFLGVTIPANTPAEEALKIALDTLFAHPNVAPFIAKQLIQKMVTSNPSAAYVADVAQAFENNGQGVRGDLKAVIRSILLHREARDLSMGANPSFGRLRSPVSRLIQWARTFNAKMNDPNWNFNSTIDAATRFSQSPFRAPSVFNFYRPNYVPPDQTFATRGLVGPEFQIHNEVSIAAYINYMYFVVRNYSSLKADYTELIQLALDTPQLIGRIALLLAGQDIPATIQKEMAAAVATIPAAANNSYGLKSRVEAALLLVLSCPQYMIQK</sequence>
<proteinExistence type="predicted"/>
<dbReference type="Proteomes" id="UP001204142">
    <property type="component" value="Unassembled WGS sequence"/>
</dbReference>
<organism evidence="1 2">
    <name type="scientific">Limnobacter humi</name>
    <dbReference type="NCBI Taxonomy" id="1778671"/>
    <lineage>
        <taxon>Bacteria</taxon>
        <taxon>Pseudomonadati</taxon>
        <taxon>Pseudomonadota</taxon>
        <taxon>Betaproteobacteria</taxon>
        <taxon>Burkholderiales</taxon>
        <taxon>Burkholderiaceae</taxon>
        <taxon>Limnobacter</taxon>
    </lineage>
</organism>
<dbReference type="RefSeq" id="WP_256764652.1">
    <property type="nucleotide sequence ID" value="NZ_JANIGO010000003.1"/>
</dbReference>